<name>A0A0N1IMS9_PAPXU</name>
<evidence type="ECO:0000313" key="1">
    <source>
        <dbReference type="EMBL" id="KPJ00942.1"/>
    </source>
</evidence>
<sequence length="117" mass="12188">MHMWPEFYLEVVFLYIFRFTKRVGEGTVAAEIFPAGGTLSDGEGCVLISGAPSAVGCRLSAGVRSAARAGGRASAASVCAQPPPTLYVCSRSLLQDLQAGLGAISTSLRAPLYLAHV</sequence>
<gene>
    <name evidence="1" type="ORF">RR46_00878</name>
</gene>
<dbReference type="EMBL" id="KQ459444">
    <property type="protein sequence ID" value="KPJ00942.1"/>
    <property type="molecule type" value="Genomic_DNA"/>
</dbReference>
<organism evidence="1 2">
    <name type="scientific">Papilio xuthus</name>
    <name type="common">Asian swallowtail butterfly</name>
    <dbReference type="NCBI Taxonomy" id="66420"/>
    <lineage>
        <taxon>Eukaryota</taxon>
        <taxon>Metazoa</taxon>
        <taxon>Ecdysozoa</taxon>
        <taxon>Arthropoda</taxon>
        <taxon>Hexapoda</taxon>
        <taxon>Insecta</taxon>
        <taxon>Pterygota</taxon>
        <taxon>Neoptera</taxon>
        <taxon>Endopterygota</taxon>
        <taxon>Lepidoptera</taxon>
        <taxon>Glossata</taxon>
        <taxon>Ditrysia</taxon>
        <taxon>Papilionoidea</taxon>
        <taxon>Papilionidae</taxon>
        <taxon>Papilioninae</taxon>
        <taxon>Papilio</taxon>
    </lineage>
</organism>
<accession>A0A0N1IMS9</accession>
<proteinExistence type="predicted"/>
<evidence type="ECO:0000313" key="2">
    <source>
        <dbReference type="Proteomes" id="UP000053268"/>
    </source>
</evidence>
<dbReference type="AlphaFoldDB" id="A0A0N1IMS9"/>
<reference evidence="1 2" key="1">
    <citation type="journal article" date="2015" name="Nat. Commun.">
        <title>Outbred genome sequencing and CRISPR/Cas9 gene editing in butterflies.</title>
        <authorList>
            <person name="Li X."/>
            <person name="Fan D."/>
            <person name="Zhang W."/>
            <person name="Liu G."/>
            <person name="Zhang L."/>
            <person name="Zhao L."/>
            <person name="Fang X."/>
            <person name="Chen L."/>
            <person name="Dong Y."/>
            <person name="Chen Y."/>
            <person name="Ding Y."/>
            <person name="Zhao R."/>
            <person name="Feng M."/>
            <person name="Zhu Y."/>
            <person name="Feng Y."/>
            <person name="Jiang X."/>
            <person name="Zhu D."/>
            <person name="Xiang H."/>
            <person name="Feng X."/>
            <person name="Li S."/>
            <person name="Wang J."/>
            <person name="Zhang G."/>
            <person name="Kronforst M.R."/>
            <person name="Wang W."/>
        </authorList>
    </citation>
    <scope>NUCLEOTIDE SEQUENCE [LARGE SCALE GENOMIC DNA]</scope>
    <source>
        <strain evidence="1">Ya'a_city_454_Px</strain>
        <tissue evidence="1">Whole body</tissue>
    </source>
</reference>
<protein>
    <submittedName>
        <fullName evidence="1">Uncharacterized protein</fullName>
    </submittedName>
</protein>
<keyword evidence="2" id="KW-1185">Reference proteome</keyword>
<dbReference type="Proteomes" id="UP000053268">
    <property type="component" value="Unassembled WGS sequence"/>
</dbReference>